<evidence type="ECO:0000313" key="2">
    <source>
        <dbReference type="EMBL" id="SAM02882.1"/>
    </source>
</evidence>
<feature type="region of interest" description="Disordered" evidence="1">
    <location>
        <begin position="75"/>
        <end position="94"/>
    </location>
</feature>
<feature type="compositionally biased region" description="Polar residues" evidence="1">
    <location>
        <begin position="28"/>
        <end position="47"/>
    </location>
</feature>
<protein>
    <submittedName>
        <fullName evidence="2">Uncharacterized protein</fullName>
    </submittedName>
</protein>
<dbReference type="Proteomes" id="UP000078561">
    <property type="component" value="Unassembled WGS sequence"/>
</dbReference>
<dbReference type="AlphaFoldDB" id="A0A168PS58"/>
<keyword evidence="3" id="KW-1185">Reference proteome</keyword>
<dbReference type="InParanoid" id="A0A168PS58"/>
<dbReference type="EMBL" id="LT554016">
    <property type="protein sequence ID" value="SAM02882.1"/>
    <property type="molecule type" value="Genomic_DNA"/>
</dbReference>
<feature type="region of interest" description="Disordered" evidence="1">
    <location>
        <begin position="1"/>
        <end position="57"/>
    </location>
</feature>
<sequence>MPPMNDGFYNGYNQPQYGLPPPPVAYDSPTSSSGYPRSFGHTQSPYYTMNPMHDAHQNGFQSRTEVNAHYGSPGVLHKPDEIHLFNAPNKPHSP</sequence>
<accession>A0A168PS58</accession>
<proteinExistence type="predicted"/>
<evidence type="ECO:0000256" key="1">
    <source>
        <dbReference type="SAM" id="MobiDB-lite"/>
    </source>
</evidence>
<reference evidence="2" key="1">
    <citation type="submission" date="2016-04" db="EMBL/GenBank/DDBJ databases">
        <authorList>
            <person name="Evans L.H."/>
            <person name="Alamgir A."/>
            <person name="Owens N."/>
            <person name="Weber N.D."/>
            <person name="Virtaneva K."/>
            <person name="Barbian K."/>
            <person name="Babar A."/>
            <person name="Rosenke K."/>
        </authorList>
    </citation>
    <scope>NUCLEOTIDE SEQUENCE [LARGE SCALE GENOMIC DNA]</scope>
    <source>
        <strain evidence="2">CBS 101.48</strain>
    </source>
</reference>
<gene>
    <name evidence="2" type="primary">ABSGL_08698.1 scaffold 10421</name>
</gene>
<name>A0A168PS58_ABSGL</name>
<evidence type="ECO:0000313" key="3">
    <source>
        <dbReference type="Proteomes" id="UP000078561"/>
    </source>
</evidence>
<organism evidence="2">
    <name type="scientific">Absidia glauca</name>
    <name type="common">Pin mould</name>
    <dbReference type="NCBI Taxonomy" id="4829"/>
    <lineage>
        <taxon>Eukaryota</taxon>
        <taxon>Fungi</taxon>
        <taxon>Fungi incertae sedis</taxon>
        <taxon>Mucoromycota</taxon>
        <taxon>Mucoromycotina</taxon>
        <taxon>Mucoromycetes</taxon>
        <taxon>Mucorales</taxon>
        <taxon>Cunninghamellaceae</taxon>
        <taxon>Absidia</taxon>
    </lineage>
</organism>